<dbReference type="PANTHER" id="PTHR36966:SF1">
    <property type="entry name" value="REP-ASSOCIATED TYROSINE TRANSPOSASE"/>
    <property type="match status" value="1"/>
</dbReference>
<comment type="caution">
    <text evidence="2">The sequence shown here is derived from an EMBL/GenBank/DDBJ whole genome shotgun (WGS) entry which is preliminary data.</text>
</comment>
<evidence type="ECO:0000313" key="3">
    <source>
        <dbReference type="Proteomes" id="UP000326169"/>
    </source>
</evidence>
<dbReference type="InterPro" id="IPR002686">
    <property type="entry name" value="Transposase_17"/>
</dbReference>
<dbReference type="NCBIfam" id="NF047646">
    <property type="entry name" value="REP_Tyr_transpos"/>
    <property type="match status" value="1"/>
</dbReference>
<feature type="domain" description="Transposase IS200-like" evidence="1">
    <location>
        <begin position="9"/>
        <end position="137"/>
    </location>
</feature>
<keyword evidence="3" id="KW-1185">Reference proteome</keyword>
<dbReference type="EMBL" id="BIMW01000123">
    <property type="protein sequence ID" value="GCE95153.1"/>
    <property type="molecule type" value="Genomic_DNA"/>
</dbReference>
<name>A0A5M3T624_LIMPL</name>
<dbReference type="SUPFAM" id="SSF143422">
    <property type="entry name" value="Transposase IS200-like"/>
    <property type="match status" value="1"/>
</dbReference>
<accession>A0A5M3T624</accession>
<dbReference type="InterPro" id="IPR036515">
    <property type="entry name" value="Transposase_17_sf"/>
</dbReference>
<gene>
    <name evidence="2" type="ORF">NIES46_32150</name>
</gene>
<dbReference type="GeneID" id="301684016"/>
<dbReference type="PANTHER" id="PTHR36966">
    <property type="entry name" value="REP-ASSOCIATED TYROSINE TRANSPOSASE"/>
    <property type="match status" value="1"/>
</dbReference>
<proteinExistence type="predicted"/>
<protein>
    <recommendedName>
        <fullName evidence="1">Transposase IS200-like domain-containing protein</fullName>
    </recommendedName>
</protein>
<evidence type="ECO:0000313" key="2">
    <source>
        <dbReference type="EMBL" id="GCE95153.1"/>
    </source>
</evidence>
<dbReference type="Proteomes" id="UP000326169">
    <property type="component" value="Unassembled WGS sequence"/>
</dbReference>
<dbReference type="RefSeq" id="WP_006618070.1">
    <property type="nucleotide sequence ID" value="NZ_BIMW01000123.1"/>
</dbReference>
<dbReference type="InterPro" id="IPR052715">
    <property type="entry name" value="RAYT_transposase"/>
</dbReference>
<sequence length="193" mass="23273">MSNYRRLFVPGATYFFTQVTYKRNPWLCTEIGREGLRTGFQRLQKIYPFSLDAIALLPDHFHCIWTLPEGDKNYPMRWRYLKSFVTRSCSHKLKLSTEVTLSRHKRKESNLWQRRYWEHLIKDEEDFENCCDYIDYNPVKHGLCESPKYWKFSSFHRLVKQGVYSVDWGVNELIKFSGYFGKMSNFENCESDQ</sequence>
<dbReference type="SMART" id="SM01321">
    <property type="entry name" value="Y1_Tnp"/>
    <property type="match status" value="1"/>
</dbReference>
<dbReference type="Gene3D" id="3.30.70.1290">
    <property type="entry name" value="Transposase IS200-like"/>
    <property type="match status" value="1"/>
</dbReference>
<reference evidence="2 3" key="1">
    <citation type="journal article" date="2019" name="J Genomics">
        <title>The Draft Genome of a Hydrogen-producing Cyanobacterium, Arthrospira platensis NIES-46.</title>
        <authorList>
            <person name="Suzuki S."/>
            <person name="Yamaguchi H."/>
            <person name="Kawachi M."/>
        </authorList>
    </citation>
    <scope>NUCLEOTIDE SEQUENCE [LARGE SCALE GENOMIC DNA]</scope>
    <source>
        <strain evidence="2 3">NIES-46</strain>
    </source>
</reference>
<evidence type="ECO:0000259" key="1">
    <source>
        <dbReference type="SMART" id="SM01321"/>
    </source>
</evidence>
<organism evidence="2 3">
    <name type="scientific">Limnospira platensis NIES-46</name>
    <dbReference type="NCBI Taxonomy" id="1236695"/>
    <lineage>
        <taxon>Bacteria</taxon>
        <taxon>Bacillati</taxon>
        <taxon>Cyanobacteriota</taxon>
        <taxon>Cyanophyceae</taxon>
        <taxon>Oscillatoriophycideae</taxon>
        <taxon>Oscillatoriales</taxon>
        <taxon>Sirenicapillariaceae</taxon>
        <taxon>Limnospira</taxon>
    </lineage>
</organism>